<keyword evidence="1" id="KW-0732">Signal</keyword>
<dbReference type="EMBL" id="JBEOZY010000034">
    <property type="protein sequence ID" value="MER6168034.1"/>
    <property type="molecule type" value="Genomic_DNA"/>
</dbReference>
<evidence type="ECO:0000256" key="1">
    <source>
        <dbReference type="SAM" id="SignalP"/>
    </source>
</evidence>
<protein>
    <submittedName>
        <fullName evidence="2">Uncharacterized protein</fullName>
    </submittedName>
</protein>
<reference evidence="2 3" key="1">
    <citation type="submission" date="2024-06" db="EMBL/GenBank/DDBJ databases">
        <title>The Natural Products Discovery Center: Release of the First 8490 Sequenced Strains for Exploring Actinobacteria Biosynthetic Diversity.</title>
        <authorList>
            <person name="Kalkreuter E."/>
            <person name="Kautsar S.A."/>
            <person name="Yang D."/>
            <person name="Bader C.D."/>
            <person name="Teijaro C.N."/>
            <person name="Fluegel L."/>
            <person name="Davis C.M."/>
            <person name="Simpson J.R."/>
            <person name="Lauterbach L."/>
            <person name="Steele A.D."/>
            <person name="Gui C."/>
            <person name="Meng S."/>
            <person name="Li G."/>
            <person name="Viehrig K."/>
            <person name="Ye F."/>
            <person name="Su P."/>
            <person name="Kiefer A.F."/>
            <person name="Nichols A."/>
            <person name="Cepeda A.J."/>
            <person name="Yan W."/>
            <person name="Fan B."/>
            <person name="Jiang Y."/>
            <person name="Adhikari A."/>
            <person name="Zheng C.-J."/>
            <person name="Schuster L."/>
            <person name="Cowan T.M."/>
            <person name="Smanski M.J."/>
            <person name="Chevrette M.G."/>
            <person name="De Carvalho L.P.S."/>
            <person name="Shen B."/>
        </authorList>
    </citation>
    <scope>NUCLEOTIDE SEQUENCE [LARGE SCALE GENOMIC DNA]</scope>
    <source>
        <strain evidence="2 3">NPDC001615</strain>
    </source>
</reference>
<feature type="chain" id="PRO_5046868424" evidence="1">
    <location>
        <begin position="21"/>
        <end position="127"/>
    </location>
</feature>
<comment type="caution">
    <text evidence="2">The sequence shown here is derived from an EMBL/GenBank/DDBJ whole genome shotgun (WGS) entry which is preliminary data.</text>
</comment>
<feature type="signal peptide" evidence="1">
    <location>
        <begin position="1"/>
        <end position="20"/>
    </location>
</feature>
<evidence type="ECO:0000313" key="2">
    <source>
        <dbReference type="EMBL" id="MER6168034.1"/>
    </source>
</evidence>
<name>A0ABV1T2Y8_9ACTN</name>
<evidence type="ECO:0000313" key="3">
    <source>
        <dbReference type="Proteomes" id="UP001496720"/>
    </source>
</evidence>
<gene>
    <name evidence="2" type="ORF">ABT188_26380</name>
</gene>
<keyword evidence="3" id="KW-1185">Reference proteome</keyword>
<proteinExistence type="predicted"/>
<dbReference type="Proteomes" id="UP001496720">
    <property type="component" value="Unassembled WGS sequence"/>
</dbReference>
<accession>A0ABV1T2Y8</accession>
<dbReference type="RefSeq" id="WP_352149433.1">
    <property type="nucleotide sequence ID" value="NZ_JBEOZY010000034.1"/>
</dbReference>
<sequence>MAVLAAGLGAAVVPAGSASAAIGTGRIQLCSQGNYASRWFYENAQYGNAYAGWVNPGECQTLTVPNYGNLWKFSVQGRYNTSADTFLMPTAGNGAEVWMSSTTSGRKFASLGTTAANSHYWIEYPND</sequence>
<organism evidence="2 3">
    <name type="scientific">Streptomyces violaceorubidus</name>
    <dbReference type="NCBI Taxonomy" id="284042"/>
    <lineage>
        <taxon>Bacteria</taxon>
        <taxon>Bacillati</taxon>
        <taxon>Actinomycetota</taxon>
        <taxon>Actinomycetes</taxon>
        <taxon>Kitasatosporales</taxon>
        <taxon>Streptomycetaceae</taxon>
        <taxon>Streptomyces</taxon>
    </lineage>
</organism>